<dbReference type="GO" id="GO:1901135">
    <property type="term" value="P:carbohydrate derivative metabolic process"/>
    <property type="evidence" value="ECO:0007669"/>
    <property type="project" value="InterPro"/>
</dbReference>
<dbReference type="OrthoDB" id="9810929at2"/>
<sequence length="220" mass="21944">MSGGVEALYPFLYAGAEGGAAGPVADVEASTERKAAEAAALREALADRFAGALAACARDLAASFAAGGRLLAFGNGGSATDARAFAALLAAPPSPGRPLPSLALAQDTAALTALANDVGYEVVFSRQVAALGRPGDVAVAFSTSGGSPNVLRGLDEAGRRGLVTVGFAGYDGGPMAAPGAVRHLFVIPSESVHRIQEAQTTLYHVLGELTAAALPCADPR</sequence>
<evidence type="ECO:0000313" key="2">
    <source>
        <dbReference type="EMBL" id="ROO84663.1"/>
    </source>
</evidence>
<gene>
    <name evidence="2" type="ORF">EDD29_2190</name>
</gene>
<dbReference type="InterPro" id="IPR046348">
    <property type="entry name" value="SIS_dom_sf"/>
</dbReference>
<dbReference type="InterPro" id="IPR001347">
    <property type="entry name" value="SIS_dom"/>
</dbReference>
<dbReference type="AlphaFoldDB" id="A0A3N1CTN0"/>
<dbReference type="Proteomes" id="UP000272400">
    <property type="component" value="Unassembled WGS sequence"/>
</dbReference>
<dbReference type="CDD" id="cd05006">
    <property type="entry name" value="SIS_GmhA"/>
    <property type="match status" value="1"/>
</dbReference>
<comment type="caution">
    <text evidence="2">The sequence shown here is derived from an EMBL/GenBank/DDBJ whole genome shotgun (WGS) entry which is preliminary data.</text>
</comment>
<feature type="domain" description="SIS" evidence="1">
    <location>
        <begin position="60"/>
        <end position="216"/>
    </location>
</feature>
<accession>A0A3N1CTN0</accession>
<reference evidence="2 3" key="1">
    <citation type="submission" date="2018-11" db="EMBL/GenBank/DDBJ databases">
        <title>Sequencing the genomes of 1000 actinobacteria strains.</title>
        <authorList>
            <person name="Klenk H.-P."/>
        </authorList>
    </citation>
    <scope>NUCLEOTIDE SEQUENCE [LARGE SCALE GENOMIC DNA]</scope>
    <source>
        <strain evidence="2 3">DSM 44254</strain>
    </source>
</reference>
<name>A0A3N1CTN0_9ACTN</name>
<proteinExistence type="predicted"/>
<organism evidence="2 3">
    <name type="scientific">Actinocorallia herbida</name>
    <dbReference type="NCBI Taxonomy" id="58109"/>
    <lineage>
        <taxon>Bacteria</taxon>
        <taxon>Bacillati</taxon>
        <taxon>Actinomycetota</taxon>
        <taxon>Actinomycetes</taxon>
        <taxon>Streptosporangiales</taxon>
        <taxon>Thermomonosporaceae</taxon>
        <taxon>Actinocorallia</taxon>
    </lineage>
</organism>
<dbReference type="SUPFAM" id="SSF53697">
    <property type="entry name" value="SIS domain"/>
    <property type="match status" value="1"/>
</dbReference>
<dbReference type="RefSeq" id="WP_123664247.1">
    <property type="nucleotide sequence ID" value="NZ_RJKE01000001.1"/>
</dbReference>
<evidence type="ECO:0000313" key="3">
    <source>
        <dbReference type="Proteomes" id="UP000272400"/>
    </source>
</evidence>
<keyword evidence="2" id="KW-0413">Isomerase</keyword>
<dbReference type="PROSITE" id="PS51464">
    <property type="entry name" value="SIS"/>
    <property type="match status" value="1"/>
</dbReference>
<keyword evidence="3" id="KW-1185">Reference proteome</keyword>
<dbReference type="Pfam" id="PF13580">
    <property type="entry name" value="SIS_2"/>
    <property type="match status" value="1"/>
</dbReference>
<dbReference type="Gene3D" id="3.40.50.10490">
    <property type="entry name" value="Glucose-6-phosphate isomerase like protein, domain 1"/>
    <property type="match status" value="1"/>
</dbReference>
<dbReference type="InterPro" id="IPR035461">
    <property type="entry name" value="GmhA/DiaA"/>
</dbReference>
<evidence type="ECO:0000259" key="1">
    <source>
        <dbReference type="PROSITE" id="PS51464"/>
    </source>
</evidence>
<dbReference type="PANTHER" id="PTHR30390:SF6">
    <property type="entry name" value="DNAA INITIATOR-ASSOCIATING PROTEIN DIAA"/>
    <property type="match status" value="1"/>
</dbReference>
<dbReference type="EMBL" id="RJKE01000001">
    <property type="protein sequence ID" value="ROO84663.1"/>
    <property type="molecule type" value="Genomic_DNA"/>
</dbReference>
<dbReference type="GO" id="GO:0016853">
    <property type="term" value="F:isomerase activity"/>
    <property type="evidence" value="ECO:0007669"/>
    <property type="project" value="UniProtKB-KW"/>
</dbReference>
<dbReference type="PANTHER" id="PTHR30390">
    <property type="entry name" value="SEDOHEPTULOSE 7-PHOSPHATE ISOMERASE / DNAA INITIATOR-ASSOCIATING FACTOR FOR REPLICATION INITIATION"/>
    <property type="match status" value="1"/>
</dbReference>
<protein>
    <submittedName>
        <fullName evidence="2">D-sedoheptulose 7-phosphate isomerase</fullName>
    </submittedName>
</protein>
<dbReference type="GO" id="GO:0097367">
    <property type="term" value="F:carbohydrate derivative binding"/>
    <property type="evidence" value="ECO:0007669"/>
    <property type="project" value="InterPro"/>
</dbReference>
<dbReference type="InterPro" id="IPR050099">
    <property type="entry name" value="SIS_GmhA/DiaA_subfam"/>
</dbReference>